<proteinExistence type="inferred from homology"/>
<keyword evidence="3 7" id="KW-0813">Transport</keyword>
<comment type="subcellular location">
    <subcellularLocation>
        <location evidence="1">Membrane</location>
        <topology evidence="1">Single-pass membrane protein</topology>
    </subcellularLocation>
</comment>
<evidence type="ECO:0000256" key="1">
    <source>
        <dbReference type="ARBA" id="ARBA00004167"/>
    </source>
</evidence>
<evidence type="ECO:0000313" key="8">
    <source>
        <dbReference type="Ensembl" id="ENSXETP00000107754"/>
    </source>
</evidence>
<evidence type="ECO:0000256" key="7">
    <source>
        <dbReference type="RuleBase" id="RU364131"/>
    </source>
</evidence>
<reference evidence="8" key="1">
    <citation type="journal article" date="2010" name="Science">
        <title>The genome of the Western clawed frog Xenopus tropicalis.</title>
        <authorList>
            <person name="Hellsten U."/>
            <person name="Harland R.M."/>
            <person name="Gilchrist M.J."/>
            <person name="Hendrix D."/>
            <person name="Jurka J."/>
            <person name="Kapitonov V."/>
            <person name="Ovcharenko I."/>
            <person name="Putnam N.H."/>
            <person name="Shu S."/>
            <person name="Taher L."/>
            <person name="Blitz I.L."/>
            <person name="Blumberg B."/>
            <person name="Dichmann D.S."/>
            <person name="Dubchak I."/>
            <person name="Amaya E."/>
            <person name="Detter J.C."/>
            <person name="Fletcher R."/>
            <person name="Gerhard D.S."/>
            <person name="Goodstein D."/>
            <person name="Graves T."/>
            <person name="Grigoriev I.V."/>
            <person name="Grimwood J."/>
            <person name="Kawashima T."/>
            <person name="Lindquist E."/>
            <person name="Lucas S.M."/>
            <person name="Mead P.E."/>
            <person name="Mitros T."/>
            <person name="Ogino H."/>
            <person name="Ohta Y."/>
            <person name="Poliakov A.V."/>
            <person name="Pollet N."/>
            <person name="Robert J."/>
            <person name="Salamov A."/>
            <person name="Sater A.K."/>
            <person name="Schmutz J."/>
            <person name="Terry A."/>
            <person name="Vize P.D."/>
            <person name="Warren W.C."/>
            <person name="Wells D."/>
            <person name="Wills A."/>
            <person name="Wilson R.K."/>
            <person name="Zimmerman L.B."/>
            <person name="Zorn A.M."/>
            <person name="Grainger R."/>
            <person name="Grammer T."/>
            <person name="Khokha M.K."/>
            <person name="Richardson P.M."/>
            <person name="Rokhsar D.S."/>
        </authorList>
    </citation>
    <scope>NUCLEOTIDE SEQUENCE [LARGE SCALE GENOMIC DNA]</scope>
    <source>
        <strain evidence="8">Nigerian</strain>
    </source>
</reference>
<evidence type="ECO:0000256" key="5">
    <source>
        <dbReference type="ARBA" id="ARBA00023065"/>
    </source>
</evidence>
<sequence length="69" mass="7556">NASQGQNYDTVRMTGLILAIVMFSLGIIVALSKCSLSACNSPIGFISWLNDSLFSVIIKQYLYLIPTKI</sequence>
<name>A0A803JIK6_XENTR</name>
<dbReference type="Pfam" id="PF02038">
    <property type="entry name" value="ATP1G1_PLM_MAT8"/>
    <property type="match status" value="1"/>
</dbReference>
<comment type="similarity">
    <text evidence="2 7">Belongs to the FXYD family.</text>
</comment>
<organism evidence="8">
    <name type="scientific">Xenopus tropicalis</name>
    <name type="common">Western clawed frog</name>
    <name type="synonym">Silurana tropicalis</name>
    <dbReference type="NCBI Taxonomy" id="8364"/>
    <lineage>
        <taxon>Eukaryota</taxon>
        <taxon>Metazoa</taxon>
        <taxon>Chordata</taxon>
        <taxon>Craniata</taxon>
        <taxon>Vertebrata</taxon>
        <taxon>Euteleostomi</taxon>
        <taxon>Amphibia</taxon>
        <taxon>Batrachia</taxon>
        <taxon>Anura</taxon>
        <taxon>Pipoidea</taxon>
        <taxon>Pipidae</taxon>
        <taxon>Xenopodinae</taxon>
        <taxon>Xenopus</taxon>
        <taxon>Silurana</taxon>
    </lineage>
</organism>
<keyword evidence="4 7" id="KW-0812">Transmembrane</keyword>
<keyword evidence="6 7" id="KW-0472">Membrane</keyword>
<protein>
    <recommendedName>
        <fullName evidence="7">FXYD domain-containing ion transport regulator</fullName>
    </recommendedName>
</protein>
<dbReference type="AlphaFoldDB" id="A0A803JIK6"/>
<dbReference type="GO" id="GO:0016020">
    <property type="term" value="C:membrane"/>
    <property type="evidence" value="ECO:0007669"/>
    <property type="project" value="UniProtKB-SubCell"/>
</dbReference>
<keyword evidence="7" id="KW-1133">Transmembrane helix</keyword>
<accession>A0A803JIK6</accession>
<keyword evidence="5 7" id="KW-0406">Ion transport</keyword>
<dbReference type="GO" id="GO:0043269">
    <property type="term" value="P:regulation of monoatomic ion transport"/>
    <property type="evidence" value="ECO:0007669"/>
    <property type="project" value="InterPro"/>
</dbReference>
<dbReference type="GO" id="GO:0099106">
    <property type="term" value="F:ion channel regulator activity"/>
    <property type="evidence" value="ECO:0007669"/>
    <property type="project" value="InterPro"/>
</dbReference>
<dbReference type="GeneTree" id="ENSGT01070000257299"/>
<evidence type="ECO:0000256" key="6">
    <source>
        <dbReference type="ARBA" id="ARBA00023136"/>
    </source>
</evidence>
<evidence type="ECO:0000256" key="4">
    <source>
        <dbReference type="ARBA" id="ARBA00022692"/>
    </source>
</evidence>
<dbReference type="Ensembl" id="ENSXETT00000118445">
    <property type="protein sequence ID" value="ENSXETP00000107754"/>
    <property type="gene ID" value="ENSXETG00000048794"/>
</dbReference>
<dbReference type="InParanoid" id="A0A803JIK6"/>
<dbReference type="InterPro" id="IPR000272">
    <property type="entry name" value="Ion-transport_regulator_FXYD"/>
</dbReference>
<evidence type="ECO:0000256" key="3">
    <source>
        <dbReference type="ARBA" id="ARBA00022448"/>
    </source>
</evidence>
<feature type="transmembrane region" description="Helical" evidence="7">
    <location>
        <begin position="12"/>
        <end position="31"/>
    </location>
</feature>
<evidence type="ECO:0000256" key="2">
    <source>
        <dbReference type="ARBA" id="ARBA00005948"/>
    </source>
</evidence>
<dbReference type="GO" id="GO:0006811">
    <property type="term" value="P:monoatomic ion transport"/>
    <property type="evidence" value="ECO:0007669"/>
    <property type="project" value="UniProtKB-KW"/>
</dbReference>
<reference evidence="8" key="2">
    <citation type="submission" date="2021-03" db="UniProtKB">
        <authorList>
            <consortium name="Ensembl"/>
        </authorList>
    </citation>
    <scope>IDENTIFICATION</scope>
</reference>
<dbReference type="Gene3D" id="1.20.5.780">
    <property type="entry name" value="Single helix bin"/>
    <property type="match status" value="1"/>
</dbReference>